<dbReference type="PANTHER" id="PTHR38432">
    <property type="entry name" value="TELA-LIKE PROTEIN SAOUHSC_01408"/>
    <property type="match status" value="1"/>
</dbReference>
<dbReference type="PATRIC" id="fig|66851.6.peg.1100"/>
<dbReference type="EMBL" id="LWMU01000060">
    <property type="protein sequence ID" value="KZX12958.1"/>
    <property type="molecule type" value="Genomic_DNA"/>
</dbReference>
<organism evidence="1 2">
    <name type="scientific">Methanobrevibacter oralis</name>
    <dbReference type="NCBI Taxonomy" id="66851"/>
    <lineage>
        <taxon>Archaea</taxon>
        <taxon>Methanobacteriati</taxon>
        <taxon>Methanobacteriota</taxon>
        <taxon>Methanomada group</taxon>
        <taxon>Methanobacteria</taxon>
        <taxon>Methanobacteriales</taxon>
        <taxon>Methanobacteriaceae</taxon>
        <taxon>Methanobrevibacter</taxon>
    </lineage>
</organism>
<proteinExistence type="predicted"/>
<protein>
    <submittedName>
        <fullName evidence="1">Toxic anion resistance protein TelA</fullName>
    </submittedName>
</protein>
<name>A0A166B734_METOA</name>
<sequence>MAEFSLDVAGIKEEVETTFKQEEEKLQNSELKTQADANAIAIFESDLNNPNEREKILKPLENFGLSDMSKSASKNELLSTRFADFSKSGEDANNIGDKLSELNIQLKDLDPSHVNFDKKGVLGNLINPVKKYFNKYQKAETAIANIVDSLDKSSKVLQNDNTTLLSEENYLRETTNRIMADIELGKLMDNSIEAQIQKAELEGVEEDKINFVREEILFPLRQRVMDLQQMIVINQQGIISLNVIRRNNKELIRGVTRAKNVTITALRTGAMVASALYDQKITMDKIKILNDTTGDIIESTSHMLHEQGSEIQKTSAEAMISPEILMNSFKEALLAIEEVSNYKEQALPKMKETILLFNNMAQDGQKVVNKLETGNKLIE</sequence>
<dbReference type="PANTHER" id="PTHR38432:SF1">
    <property type="entry name" value="TELA-LIKE PROTEIN SAOUHSC_01408"/>
    <property type="match status" value="1"/>
</dbReference>
<dbReference type="STRING" id="66851.MBORA_10010"/>
<accession>A0A166B734</accession>
<dbReference type="AlphaFoldDB" id="A0A166B734"/>
<dbReference type="Proteomes" id="UP000077428">
    <property type="component" value="Unassembled WGS sequence"/>
</dbReference>
<dbReference type="Pfam" id="PF05816">
    <property type="entry name" value="TelA"/>
    <property type="match status" value="1"/>
</dbReference>
<gene>
    <name evidence="1" type="ORF">MBORA_10010</name>
</gene>
<reference evidence="2" key="1">
    <citation type="journal article" date="2016" name="Genome Announc.">
        <title>Draft Genome Sequences of Methanobrevibacter curvatus DSM11111, Methanobrevibacter cuticularis DSM11139, Methanobrevibacter filiformis DSM11501, and Methanobrevibacter oralis DSM7256.</title>
        <authorList>
            <person name="Poehlein A."/>
            <person name="Seedorf H."/>
        </authorList>
    </citation>
    <scope>NUCLEOTIDE SEQUENCE [LARGE SCALE GENOMIC DNA]</scope>
    <source>
        <strain evidence="2">DSM 7256 / JCM 30027 / ZR</strain>
    </source>
</reference>
<keyword evidence="2" id="KW-1185">Reference proteome</keyword>
<evidence type="ECO:0000313" key="2">
    <source>
        <dbReference type="Proteomes" id="UP000077428"/>
    </source>
</evidence>
<dbReference type="OrthoDB" id="76736at2157"/>
<evidence type="ECO:0000313" key="1">
    <source>
        <dbReference type="EMBL" id="KZX12958.1"/>
    </source>
</evidence>
<dbReference type="RefSeq" id="WP_042692312.1">
    <property type="nucleotide sequence ID" value="NZ_CABMAB010000007.1"/>
</dbReference>
<dbReference type="InterPro" id="IPR008863">
    <property type="entry name" value="Toxic_anion-R_TelA"/>
</dbReference>
<comment type="caution">
    <text evidence="1">The sequence shown here is derived from an EMBL/GenBank/DDBJ whole genome shotgun (WGS) entry which is preliminary data.</text>
</comment>